<evidence type="ECO:0000313" key="4">
    <source>
        <dbReference type="Proteomes" id="UP000680348"/>
    </source>
</evidence>
<feature type="transmembrane region" description="Helical" evidence="1">
    <location>
        <begin position="217"/>
        <end position="234"/>
    </location>
</feature>
<feature type="transmembrane region" description="Helical" evidence="1">
    <location>
        <begin position="100"/>
        <end position="120"/>
    </location>
</feature>
<feature type="transmembrane region" description="Helical" evidence="1">
    <location>
        <begin position="30"/>
        <end position="50"/>
    </location>
</feature>
<evidence type="ECO:0000259" key="2">
    <source>
        <dbReference type="Pfam" id="PF01757"/>
    </source>
</evidence>
<keyword evidence="3" id="KW-0012">Acyltransferase</keyword>
<name>A0A942E114_9HYPH</name>
<dbReference type="InterPro" id="IPR050879">
    <property type="entry name" value="Acyltransferase_3"/>
</dbReference>
<dbReference type="InterPro" id="IPR002656">
    <property type="entry name" value="Acyl_transf_3_dom"/>
</dbReference>
<feature type="transmembrane region" description="Helical" evidence="1">
    <location>
        <begin position="277"/>
        <end position="295"/>
    </location>
</feature>
<dbReference type="PANTHER" id="PTHR23028:SF131">
    <property type="entry name" value="BLR2367 PROTEIN"/>
    <property type="match status" value="1"/>
</dbReference>
<comment type="caution">
    <text evidence="3">The sequence shown here is derived from an EMBL/GenBank/DDBJ whole genome shotgun (WGS) entry which is preliminary data.</text>
</comment>
<dbReference type="PANTHER" id="PTHR23028">
    <property type="entry name" value="ACETYLTRANSFERASE"/>
    <property type="match status" value="1"/>
</dbReference>
<protein>
    <submittedName>
        <fullName evidence="3">Acyltransferase</fullName>
    </submittedName>
</protein>
<sequence>MNIHVQRPAHAAGVEGSHGKSRVRFEALDSWRGIAALVVVLFHTQIVSHIRDIPIVRSGEAFVDFFFVLSGFVIAHAYADRLADTRSFREFLVLRLGRLYPLHFFMLMLFLAFEVLKSLVPGLGNPSDPAFSGANEPSTLLPNLLLLHSMSLNGELSWNTPSWSISAEFIAYVCFGFAVLVFRRRLAWAIAASAAAALLVLASLADPGMETTAQLGGVRAIYGFSLGALLYMFAGRSIVAARSSERRPGTRLDWTLVELAAMPMAVFAITAAPQTRLSYAVPLVFCAVIAIFAVERGLISRVLKLRPLLFLGAISYSLYLTHMFVQLRFMNVARLFDKVFGTSSIAQIGHGERYGGGIDTGSLFGGDLLMLLMLACVIGMSWLTYRLIEVPGRAFFRRLAHAMFRRVPHPVLDVSEAAPEVRRAPSAT</sequence>
<feature type="transmembrane region" description="Helical" evidence="1">
    <location>
        <begin position="254"/>
        <end position="271"/>
    </location>
</feature>
<organism evidence="3 4">
    <name type="scientific">Pseudaminobacter soli</name>
    <name type="common">ex Zhang et al. 2022</name>
    <dbReference type="NCBI Taxonomy" id="2831468"/>
    <lineage>
        <taxon>Bacteria</taxon>
        <taxon>Pseudomonadati</taxon>
        <taxon>Pseudomonadota</taxon>
        <taxon>Alphaproteobacteria</taxon>
        <taxon>Hyphomicrobiales</taxon>
        <taxon>Phyllobacteriaceae</taxon>
        <taxon>Pseudaminobacter</taxon>
    </lineage>
</organism>
<dbReference type="Proteomes" id="UP000680348">
    <property type="component" value="Unassembled WGS sequence"/>
</dbReference>
<dbReference type="AlphaFoldDB" id="A0A942E114"/>
<reference evidence="3" key="1">
    <citation type="submission" date="2021-04" db="EMBL/GenBank/DDBJ databases">
        <title>Pseudaminobacter soli sp. nov., isolated from paddy soil contaminated by heavy metals.</title>
        <authorList>
            <person name="Zhang K."/>
        </authorList>
    </citation>
    <scope>NUCLEOTIDE SEQUENCE</scope>
    <source>
        <strain evidence="3">19-2017</strain>
    </source>
</reference>
<evidence type="ECO:0000313" key="3">
    <source>
        <dbReference type="EMBL" id="MBS3651421.1"/>
    </source>
</evidence>
<dbReference type="EMBL" id="JAGWCR010000013">
    <property type="protein sequence ID" value="MBS3651421.1"/>
    <property type="molecule type" value="Genomic_DNA"/>
</dbReference>
<keyword evidence="4" id="KW-1185">Reference proteome</keyword>
<accession>A0A942E114</accession>
<gene>
    <name evidence="3" type="ORF">KEU06_22660</name>
</gene>
<feature type="transmembrane region" description="Helical" evidence="1">
    <location>
        <begin position="307"/>
        <end position="325"/>
    </location>
</feature>
<dbReference type="RefSeq" id="WP_188256972.1">
    <property type="nucleotide sequence ID" value="NZ_JABVCF010000013.1"/>
</dbReference>
<feature type="domain" description="Acyltransferase 3" evidence="2">
    <location>
        <begin position="26"/>
        <end position="336"/>
    </location>
</feature>
<keyword evidence="1" id="KW-0812">Transmembrane</keyword>
<evidence type="ECO:0000256" key="1">
    <source>
        <dbReference type="SAM" id="Phobius"/>
    </source>
</evidence>
<feature type="transmembrane region" description="Helical" evidence="1">
    <location>
        <begin position="62"/>
        <end position="79"/>
    </location>
</feature>
<feature type="transmembrane region" description="Helical" evidence="1">
    <location>
        <begin position="186"/>
        <end position="205"/>
    </location>
</feature>
<keyword evidence="1" id="KW-1133">Transmembrane helix</keyword>
<feature type="transmembrane region" description="Helical" evidence="1">
    <location>
        <begin position="368"/>
        <end position="388"/>
    </location>
</feature>
<dbReference type="GO" id="GO:0000271">
    <property type="term" value="P:polysaccharide biosynthetic process"/>
    <property type="evidence" value="ECO:0007669"/>
    <property type="project" value="TreeGrafter"/>
</dbReference>
<dbReference type="GO" id="GO:0016020">
    <property type="term" value="C:membrane"/>
    <property type="evidence" value="ECO:0007669"/>
    <property type="project" value="TreeGrafter"/>
</dbReference>
<keyword evidence="1" id="KW-0472">Membrane</keyword>
<dbReference type="Pfam" id="PF01757">
    <property type="entry name" value="Acyl_transf_3"/>
    <property type="match status" value="1"/>
</dbReference>
<feature type="transmembrane region" description="Helical" evidence="1">
    <location>
        <begin position="163"/>
        <end position="181"/>
    </location>
</feature>
<dbReference type="GO" id="GO:0016747">
    <property type="term" value="F:acyltransferase activity, transferring groups other than amino-acyl groups"/>
    <property type="evidence" value="ECO:0007669"/>
    <property type="project" value="InterPro"/>
</dbReference>
<keyword evidence="3" id="KW-0808">Transferase</keyword>
<proteinExistence type="predicted"/>